<evidence type="ECO:0000313" key="1">
    <source>
        <dbReference type="EMBL" id="OAJ69062.1"/>
    </source>
</evidence>
<sequence length="91" mass="10479">MLSRIWQYLVKCEIVRRVQIRGFYSLCALLRGPDQKPLSQYVDVAYGFVAEYGSPPGATADQTAMSKNVFFGIEHQNRTEYFLTTYLFLSI</sequence>
<accession>A0A1B6VPB2</accession>
<dbReference type="Proteomes" id="UP000077786">
    <property type="component" value="Unassembled WGS sequence"/>
</dbReference>
<dbReference type="PATRIC" id="fig|38307.3.peg.271"/>
<dbReference type="EMBL" id="LUTU01000003">
    <property type="protein sequence ID" value="OAJ69062.1"/>
    <property type="molecule type" value="Genomic_DNA"/>
</dbReference>
<evidence type="ECO:0000313" key="2">
    <source>
        <dbReference type="Proteomes" id="UP000077786"/>
    </source>
</evidence>
<dbReference type="AlphaFoldDB" id="A0A1B6VPB2"/>
<reference evidence="1 2" key="1">
    <citation type="submission" date="2016-03" db="EMBL/GenBank/DDBJ databases">
        <title>Draft genome sequence of Gluconobacter cerinus strain CECT 9110.</title>
        <authorList>
            <person name="Sainz F."/>
            <person name="Mas A."/>
            <person name="Torija M.J."/>
        </authorList>
    </citation>
    <scope>NUCLEOTIDE SEQUENCE [LARGE SCALE GENOMIC DNA]</scope>
    <source>
        <strain evidence="1 2">CECT 9110</strain>
    </source>
</reference>
<gene>
    <name evidence="1" type="ORF">A0123_00258</name>
</gene>
<comment type="caution">
    <text evidence="1">The sequence shown here is derived from an EMBL/GenBank/DDBJ whole genome shotgun (WGS) entry which is preliminary data.</text>
</comment>
<proteinExistence type="predicted"/>
<organism evidence="1 2">
    <name type="scientific">Gluconobacter cerinus</name>
    <dbReference type="NCBI Taxonomy" id="38307"/>
    <lineage>
        <taxon>Bacteria</taxon>
        <taxon>Pseudomonadati</taxon>
        <taxon>Pseudomonadota</taxon>
        <taxon>Alphaproteobacteria</taxon>
        <taxon>Acetobacterales</taxon>
        <taxon>Acetobacteraceae</taxon>
        <taxon>Gluconobacter</taxon>
    </lineage>
</organism>
<protein>
    <submittedName>
        <fullName evidence="1">Uncharacterized protein</fullName>
    </submittedName>
</protein>
<name>A0A1B6VPB2_9PROT</name>